<dbReference type="PANTHER" id="PTHR12176:SF80">
    <property type="entry name" value="EEF1A LYSINE METHYLTRANSFERASE 4"/>
    <property type="match status" value="1"/>
</dbReference>
<reference evidence="5 6" key="1">
    <citation type="submission" date="2023-01" db="EMBL/GenBank/DDBJ databases">
        <title>Analysis of 21 Apiospora genomes using comparative genomics revels a genus with tremendous synthesis potential of carbohydrate active enzymes and secondary metabolites.</title>
        <authorList>
            <person name="Sorensen T."/>
        </authorList>
    </citation>
    <scope>NUCLEOTIDE SEQUENCE [LARGE SCALE GENOMIC DNA]</scope>
    <source>
        <strain evidence="5 6">CBS 24483</strain>
    </source>
</reference>
<comment type="caution">
    <text evidence="5">The sequence shown here is derived from an EMBL/GenBank/DDBJ whole genome shotgun (WGS) entry which is preliminary data.</text>
</comment>
<feature type="domain" description="Methyltransferase type 11" evidence="4">
    <location>
        <begin position="59"/>
        <end position="168"/>
    </location>
</feature>
<evidence type="ECO:0000256" key="2">
    <source>
        <dbReference type="ARBA" id="ARBA00022603"/>
    </source>
</evidence>
<dbReference type="GeneID" id="92080481"/>
<keyword evidence="3" id="KW-0808">Transferase</keyword>
<dbReference type="Pfam" id="PF08241">
    <property type="entry name" value="Methyltransf_11"/>
    <property type="match status" value="1"/>
</dbReference>
<dbReference type="PANTHER" id="PTHR12176">
    <property type="entry name" value="SAM-DEPENDENT METHYLTRANSFERASE SUPERFAMILY PROTEIN"/>
    <property type="match status" value="1"/>
</dbReference>
<name>A0ABR1Q4F5_9PEZI</name>
<dbReference type="CDD" id="cd02440">
    <property type="entry name" value="AdoMet_MTases"/>
    <property type="match status" value="1"/>
</dbReference>
<dbReference type="SUPFAM" id="SSF53335">
    <property type="entry name" value="S-adenosyl-L-methionine-dependent methyltransferases"/>
    <property type="match status" value="1"/>
</dbReference>
<dbReference type="Gene3D" id="3.40.50.150">
    <property type="entry name" value="Vaccinia Virus protein VP39"/>
    <property type="match status" value="1"/>
</dbReference>
<evidence type="ECO:0000256" key="3">
    <source>
        <dbReference type="ARBA" id="ARBA00022679"/>
    </source>
</evidence>
<keyword evidence="6" id="KW-1185">Reference proteome</keyword>
<dbReference type="RefSeq" id="XP_066696910.1">
    <property type="nucleotide sequence ID" value="XM_066847419.1"/>
</dbReference>
<dbReference type="InterPro" id="IPR051419">
    <property type="entry name" value="Lys/N-term_MeTrsfase_sf"/>
</dbReference>
<evidence type="ECO:0000259" key="4">
    <source>
        <dbReference type="Pfam" id="PF08241"/>
    </source>
</evidence>
<sequence length="225" mass="24936">MADSEAAQMRNADYWDGRYSNEDDPATKEWHVGPDQLEGYLEENIYPRWPQGTTPKIVQLGSGASSVPLEMYSRGYTDQTCVEFSAAVIAQMAPKNPTIQWLPHDVRSMPEIESNSFDLAFDKATFYALCAWGPTHLLKSIPPVIVEDTAAYSREVFRILKPGGVFVCINIFEPRYVNHLLKVEGTNWTDLHAPMALTPAGWAVTRAYGLVKGPIEPTDGEAAAA</sequence>
<accession>A0ABR1Q4F5</accession>
<keyword evidence="2" id="KW-0489">Methyltransferase</keyword>
<proteinExistence type="inferred from homology"/>
<organism evidence="5 6">
    <name type="scientific">Apiospora aurea</name>
    <dbReference type="NCBI Taxonomy" id="335848"/>
    <lineage>
        <taxon>Eukaryota</taxon>
        <taxon>Fungi</taxon>
        <taxon>Dikarya</taxon>
        <taxon>Ascomycota</taxon>
        <taxon>Pezizomycotina</taxon>
        <taxon>Sordariomycetes</taxon>
        <taxon>Xylariomycetidae</taxon>
        <taxon>Amphisphaeriales</taxon>
        <taxon>Apiosporaceae</taxon>
        <taxon>Apiospora</taxon>
    </lineage>
</organism>
<dbReference type="InterPro" id="IPR013216">
    <property type="entry name" value="Methyltransf_11"/>
</dbReference>
<evidence type="ECO:0000256" key="1">
    <source>
        <dbReference type="ARBA" id="ARBA00008361"/>
    </source>
</evidence>
<evidence type="ECO:0000313" key="6">
    <source>
        <dbReference type="Proteomes" id="UP001391051"/>
    </source>
</evidence>
<gene>
    <name evidence="5" type="ORF">PG986_011197</name>
</gene>
<dbReference type="EMBL" id="JAQQWE010000007">
    <property type="protein sequence ID" value="KAK7946876.1"/>
    <property type="molecule type" value="Genomic_DNA"/>
</dbReference>
<comment type="similarity">
    <text evidence="1">Belongs to the methyltransferase superfamily.</text>
</comment>
<dbReference type="InterPro" id="IPR029063">
    <property type="entry name" value="SAM-dependent_MTases_sf"/>
</dbReference>
<evidence type="ECO:0000313" key="5">
    <source>
        <dbReference type="EMBL" id="KAK7946876.1"/>
    </source>
</evidence>
<dbReference type="Proteomes" id="UP001391051">
    <property type="component" value="Unassembled WGS sequence"/>
</dbReference>
<protein>
    <recommendedName>
        <fullName evidence="4">Methyltransferase type 11 domain-containing protein</fullName>
    </recommendedName>
</protein>